<comment type="similarity">
    <text evidence="2">Belongs to the major facilitator superfamily. Proton-dependent oligopeptide transporter (POT/PTR) (TC 2.A.17) family.</text>
</comment>
<keyword evidence="3 6" id="KW-0812">Transmembrane</keyword>
<evidence type="ECO:0000256" key="2">
    <source>
        <dbReference type="ARBA" id="ARBA00005982"/>
    </source>
</evidence>
<evidence type="ECO:0000256" key="5">
    <source>
        <dbReference type="ARBA" id="ARBA00023136"/>
    </source>
</evidence>
<organism evidence="7 8">
    <name type="scientific">Microthlaspi erraticum</name>
    <dbReference type="NCBI Taxonomy" id="1685480"/>
    <lineage>
        <taxon>Eukaryota</taxon>
        <taxon>Viridiplantae</taxon>
        <taxon>Streptophyta</taxon>
        <taxon>Embryophyta</taxon>
        <taxon>Tracheophyta</taxon>
        <taxon>Spermatophyta</taxon>
        <taxon>Magnoliopsida</taxon>
        <taxon>eudicotyledons</taxon>
        <taxon>Gunneridae</taxon>
        <taxon>Pentapetalae</taxon>
        <taxon>rosids</taxon>
        <taxon>malvids</taxon>
        <taxon>Brassicales</taxon>
        <taxon>Brassicaceae</taxon>
        <taxon>Coluteocarpeae</taxon>
        <taxon>Microthlaspi</taxon>
    </lineage>
</organism>
<name>A0A6D2IA35_9BRAS</name>
<dbReference type="SUPFAM" id="SSF103473">
    <property type="entry name" value="MFS general substrate transporter"/>
    <property type="match status" value="1"/>
</dbReference>
<feature type="transmembrane region" description="Helical" evidence="6">
    <location>
        <begin position="206"/>
        <end position="225"/>
    </location>
</feature>
<evidence type="ECO:0008006" key="9">
    <source>
        <dbReference type="Google" id="ProtNLM"/>
    </source>
</evidence>
<feature type="transmembrane region" description="Helical" evidence="6">
    <location>
        <begin position="25"/>
        <end position="47"/>
    </location>
</feature>
<dbReference type="PANTHER" id="PTHR11654">
    <property type="entry name" value="OLIGOPEPTIDE TRANSPORTER-RELATED"/>
    <property type="match status" value="1"/>
</dbReference>
<feature type="transmembrane region" description="Helical" evidence="6">
    <location>
        <begin position="67"/>
        <end position="86"/>
    </location>
</feature>
<feature type="transmembrane region" description="Helical" evidence="6">
    <location>
        <begin position="454"/>
        <end position="479"/>
    </location>
</feature>
<feature type="transmembrane region" description="Helical" evidence="6">
    <location>
        <begin position="421"/>
        <end position="442"/>
    </location>
</feature>
<proteinExistence type="inferred from homology"/>
<evidence type="ECO:0000256" key="4">
    <source>
        <dbReference type="ARBA" id="ARBA00022989"/>
    </source>
</evidence>
<feature type="transmembrane region" description="Helical" evidence="6">
    <location>
        <begin position="382"/>
        <end position="401"/>
    </location>
</feature>
<dbReference type="InterPro" id="IPR000109">
    <property type="entry name" value="POT_fam"/>
</dbReference>
<protein>
    <recommendedName>
        <fullName evidence="9">Major facilitator superfamily (MFS) profile domain-containing protein</fullName>
    </recommendedName>
</protein>
<dbReference type="Gene3D" id="1.20.1250.20">
    <property type="entry name" value="MFS general substrate transporter like domains"/>
    <property type="match status" value="1"/>
</dbReference>
<dbReference type="Pfam" id="PF00854">
    <property type="entry name" value="PTR2"/>
    <property type="match status" value="1"/>
</dbReference>
<dbReference type="OrthoDB" id="8904098at2759"/>
<dbReference type="GO" id="GO:0016020">
    <property type="term" value="C:membrane"/>
    <property type="evidence" value="ECO:0007669"/>
    <property type="project" value="UniProtKB-SubCell"/>
</dbReference>
<sequence>MQNEIDEKFEDWKGREAIPGKHGGFGAASIACVVEMMENIVFVANGFNFVEYFMGSMHYSSATAANMVTNFMGTSFLLTLFGGFIADSFLTSFTTFILFCCMELMGLILLTFQAQNPNLLPEGDKTPSTLQSIILFTGLYAMAAGAGGIKASVPIHGCEQLDRRNPRVISSFFNLFYFLISFGCFLAVTVVLWIEDNKGWNYSFNVSVGIMAVALFVFTAGFPFYRFKRPNGSPLTRIAIVIISAARNRNKPDLDEEMLTHSLISKDTNIRHKKLKCLDKAMLNTKISAIEVEETRTFLGLLPIFGSTIVMNCCLAQLSTFTVQQGMIMNRNVFGSFEIPTPSLNAIPLIFIMFSIPLYEFFGKRISSRNNERSNNFILKRIGVGLALSSVSMAIAAVVEVKRKHEAVHNNFEISVFWLEFQFVILSLSDMLTLGGMLEFFYRESPVSMRSMSTALGWCSTAMGFFLSTVLVDITNAITGRFGQQWLGGKDLNKSRLEMFYVVLCVINTLNLLNYVFWAKRY</sequence>
<accession>A0A6D2IA35</accession>
<keyword evidence="5 6" id="KW-0472">Membrane</keyword>
<evidence type="ECO:0000256" key="3">
    <source>
        <dbReference type="ARBA" id="ARBA00022692"/>
    </source>
</evidence>
<evidence type="ECO:0000256" key="6">
    <source>
        <dbReference type="SAM" id="Phobius"/>
    </source>
</evidence>
<feature type="transmembrane region" description="Helical" evidence="6">
    <location>
        <begin position="93"/>
        <end position="112"/>
    </location>
</feature>
<keyword evidence="8" id="KW-1185">Reference proteome</keyword>
<dbReference type="InterPro" id="IPR036259">
    <property type="entry name" value="MFS_trans_sf"/>
</dbReference>
<dbReference type="Proteomes" id="UP000467841">
    <property type="component" value="Unassembled WGS sequence"/>
</dbReference>
<dbReference type="AlphaFoldDB" id="A0A6D2IA35"/>
<dbReference type="GO" id="GO:0022857">
    <property type="term" value="F:transmembrane transporter activity"/>
    <property type="evidence" value="ECO:0007669"/>
    <property type="project" value="InterPro"/>
</dbReference>
<feature type="transmembrane region" description="Helical" evidence="6">
    <location>
        <begin position="132"/>
        <end position="151"/>
    </location>
</feature>
<feature type="transmembrane region" description="Helical" evidence="6">
    <location>
        <begin position="172"/>
        <end position="194"/>
    </location>
</feature>
<feature type="transmembrane region" description="Helical" evidence="6">
    <location>
        <begin position="499"/>
        <end position="518"/>
    </location>
</feature>
<gene>
    <name evidence="7" type="ORF">MERR_LOCUS10949</name>
</gene>
<reference evidence="7" key="1">
    <citation type="submission" date="2020-01" db="EMBL/GenBank/DDBJ databases">
        <authorList>
            <person name="Mishra B."/>
        </authorList>
    </citation>
    <scope>NUCLEOTIDE SEQUENCE [LARGE SCALE GENOMIC DNA]</scope>
</reference>
<dbReference type="EMBL" id="CACVBM020000810">
    <property type="protein sequence ID" value="CAA7023714.1"/>
    <property type="molecule type" value="Genomic_DNA"/>
</dbReference>
<evidence type="ECO:0000313" key="8">
    <source>
        <dbReference type="Proteomes" id="UP000467841"/>
    </source>
</evidence>
<comment type="subcellular location">
    <subcellularLocation>
        <location evidence="1">Membrane</location>
        <topology evidence="1">Multi-pass membrane protein</topology>
    </subcellularLocation>
</comment>
<keyword evidence="4 6" id="KW-1133">Transmembrane helix</keyword>
<evidence type="ECO:0000313" key="7">
    <source>
        <dbReference type="EMBL" id="CAA7023714.1"/>
    </source>
</evidence>
<comment type="caution">
    <text evidence="7">The sequence shown here is derived from an EMBL/GenBank/DDBJ whole genome shotgun (WGS) entry which is preliminary data.</text>
</comment>
<evidence type="ECO:0000256" key="1">
    <source>
        <dbReference type="ARBA" id="ARBA00004141"/>
    </source>
</evidence>
<feature type="transmembrane region" description="Helical" evidence="6">
    <location>
        <begin position="343"/>
        <end position="362"/>
    </location>
</feature>
<feature type="transmembrane region" description="Helical" evidence="6">
    <location>
        <begin position="298"/>
        <end position="323"/>
    </location>
</feature>